<dbReference type="ExpressionAtlas" id="M8CZ22">
    <property type="expression patterns" value="baseline"/>
</dbReference>
<protein>
    <submittedName>
        <fullName evidence="2">Fruit bromelain</fullName>
    </submittedName>
</protein>
<name>M8CZ22_AEGTA</name>
<sequence>MAAPSLSRPVALAILLLCCLVASMRGTSQQLRRFEVYRRNVEDIEATNREGRLSYTLGENQFTDLTSEEFLATYTGRFTVPPEMSEAGDDYAEMLITTRAGDVAEGHGANLSAAVPESVDWREMGAVTPVEHQ</sequence>
<proteinExistence type="predicted"/>
<accession>M8CZ22</accession>
<dbReference type="EnsemblPlants" id="EMT32982">
    <property type="protein sequence ID" value="EMT32982"/>
    <property type="gene ID" value="F775_12989"/>
</dbReference>
<dbReference type="InterPro" id="IPR038765">
    <property type="entry name" value="Papain-like_cys_pep_sf"/>
</dbReference>
<dbReference type="SMART" id="SM00848">
    <property type="entry name" value="Inhibitor_I29"/>
    <property type="match status" value="1"/>
</dbReference>
<reference evidence="2" key="1">
    <citation type="submission" date="2015-06" db="UniProtKB">
        <authorList>
            <consortium name="EnsemblPlants"/>
        </authorList>
    </citation>
    <scope>IDENTIFICATION</scope>
</reference>
<evidence type="ECO:0000259" key="1">
    <source>
        <dbReference type="SMART" id="SM00848"/>
    </source>
</evidence>
<dbReference type="InterPro" id="IPR013201">
    <property type="entry name" value="Prot_inhib_I29"/>
</dbReference>
<dbReference type="Gene3D" id="3.90.70.10">
    <property type="entry name" value="Cysteine proteinases"/>
    <property type="match status" value="1"/>
</dbReference>
<organism evidence="2">
    <name type="scientific">Aegilops tauschii</name>
    <name type="common">Tausch's goatgrass</name>
    <name type="synonym">Aegilops squarrosa</name>
    <dbReference type="NCBI Taxonomy" id="37682"/>
    <lineage>
        <taxon>Eukaryota</taxon>
        <taxon>Viridiplantae</taxon>
        <taxon>Streptophyta</taxon>
        <taxon>Embryophyta</taxon>
        <taxon>Tracheophyta</taxon>
        <taxon>Spermatophyta</taxon>
        <taxon>Magnoliopsida</taxon>
        <taxon>Liliopsida</taxon>
        <taxon>Poales</taxon>
        <taxon>Poaceae</taxon>
        <taxon>BOP clade</taxon>
        <taxon>Pooideae</taxon>
        <taxon>Triticodae</taxon>
        <taxon>Triticeae</taxon>
        <taxon>Triticinae</taxon>
        <taxon>Aegilops</taxon>
    </lineage>
</organism>
<dbReference type="Pfam" id="PF08246">
    <property type="entry name" value="Inhibitor_I29"/>
    <property type="match status" value="1"/>
</dbReference>
<evidence type="ECO:0000313" key="2">
    <source>
        <dbReference type="EnsemblPlants" id="EMT32982"/>
    </source>
</evidence>
<feature type="domain" description="Cathepsin propeptide inhibitor" evidence="1">
    <location>
        <begin position="26"/>
        <end position="70"/>
    </location>
</feature>
<dbReference type="SUPFAM" id="SSF54001">
    <property type="entry name" value="Cysteine proteinases"/>
    <property type="match status" value="1"/>
</dbReference>
<dbReference type="AlphaFoldDB" id="M8CZ22"/>